<accession>A0A1V9Z2E5</accession>
<dbReference type="OrthoDB" id="115781at2759"/>
<keyword evidence="8" id="KW-0732">Signal</keyword>
<gene>
    <name evidence="10" type="ORF">ACHHYP_03975</name>
</gene>
<comment type="subcellular location">
    <subcellularLocation>
        <location evidence="1">Membrane</location>
        <topology evidence="1">Multi-pass membrane protein</topology>
    </subcellularLocation>
</comment>
<feature type="transmembrane region" description="Helical" evidence="7">
    <location>
        <begin position="171"/>
        <end position="195"/>
    </location>
</feature>
<dbReference type="Proteomes" id="UP000243579">
    <property type="component" value="Unassembled WGS sequence"/>
</dbReference>
<feature type="transmembrane region" description="Helical" evidence="7">
    <location>
        <begin position="84"/>
        <end position="110"/>
    </location>
</feature>
<feature type="chain" id="PRO_5011963748" description="Transmembrane protein 198" evidence="8">
    <location>
        <begin position="20"/>
        <end position="350"/>
    </location>
</feature>
<evidence type="ECO:0000256" key="2">
    <source>
        <dbReference type="ARBA" id="ARBA00006244"/>
    </source>
</evidence>
<dbReference type="InterPro" id="IPR040236">
    <property type="entry name" value="TMEM198"/>
</dbReference>
<protein>
    <recommendedName>
        <fullName evidence="6">Transmembrane protein 198</fullName>
    </recommendedName>
</protein>
<dbReference type="STRING" id="1202772.A0A1V9Z2E5"/>
<dbReference type="PANTHER" id="PTHR31247">
    <property type="entry name" value="TRANSMEMBRANE PROTEIN 198 FAMILY MEMBER"/>
    <property type="match status" value="1"/>
</dbReference>
<proteinExistence type="inferred from homology"/>
<dbReference type="EMBL" id="JNBR01000477">
    <property type="protein sequence ID" value="OQR92173.1"/>
    <property type="molecule type" value="Genomic_DNA"/>
</dbReference>
<dbReference type="PANTHER" id="PTHR31247:SF5">
    <property type="entry name" value="DUF4203 DOMAIN-CONTAINING PROTEIN"/>
    <property type="match status" value="1"/>
</dbReference>
<dbReference type="InterPro" id="IPR025256">
    <property type="entry name" value="TM7S3/TM198-like_dom"/>
</dbReference>
<dbReference type="GO" id="GO:0005886">
    <property type="term" value="C:plasma membrane"/>
    <property type="evidence" value="ECO:0007669"/>
    <property type="project" value="TreeGrafter"/>
</dbReference>
<evidence type="ECO:0000256" key="4">
    <source>
        <dbReference type="ARBA" id="ARBA00022989"/>
    </source>
</evidence>
<evidence type="ECO:0000256" key="8">
    <source>
        <dbReference type="SAM" id="SignalP"/>
    </source>
</evidence>
<comment type="caution">
    <text evidence="10">The sequence shown here is derived from an EMBL/GenBank/DDBJ whole genome shotgun (WGS) entry which is preliminary data.</text>
</comment>
<comment type="similarity">
    <text evidence="2">Belongs to the TMEM198 family.</text>
</comment>
<feature type="transmembrane region" description="Helical" evidence="7">
    <location>
        <begin position="275"/>
        <end position="294"/>
    </location>
</feature>
<name>A0A1V9Z2E5_ACHHY</name>
<reference evidence="10 11" key="1">
    <citation type="journal article" date="2014" name="Genome Biol. Evol.">
        <title>The secreted proteins of Achlya hypogyna and Thraustotheca clavata identify the ancestral oomycete secretome and reveal gene acquisitions by horizontal gene transfer.</title>
        <authorList>
            <person name="Misner I."/>
            <person name="Blouin N."/>
            <person name="Leonard G."/>
            <person name="Richards T.A."/>
            <person name="Lane C.E."/>
        </authorList>
    </citation>
    <scope>NUCLEOTIDE SEQUENCE [LARGE SCALE GENOMIC DNA]</scope>
    <source>
        <strain evidence="10 11">ATCC 48635</strain>
    </source>
</reference>
<evidence type="ECO:0000256" key="6">
    <source>
        <dbReference type="ARBA" id="ARBA00049737"/>
    </source>
</evidence>
<feature type="transmembrane region" description="Helical" evidence="7">
    <location>
        <begin position="117"/>
        <end position="137"/>
    </location>
</feature>
<evidence type="ECO:0000256" key="5">
    <source>
        <dbReference type="ARBA" id="ARBA00023136"/>
    </source>
</evidence>
<feature type="signal peptide" evidence="8">
    <location>
        <begin position="1"/>
        <end position="19"/>
    </location>
</feature>
<evidence type="ECO:0000259" key="9">
    <source>
        <dbReference type="Pfam" id="PF13886"/>
    </source>
</evidence>
<evidence type="ECO:0000313" key="11">
    <source>
        <dbReference type="Proteomes" id="UP000243579"/>
    </source>
</evidence>
<evidence type="ECO:0000313" key="10">
    <source>
        <dbReference type="EMBL" id="OQR92173.1"/>
    </source>
</evidence>
<evidence type="ECO:0000256" key="7">
    <source>
        <dbReference type="SAM" id="Phobius"/>
    </source>
</evidence>
<keyword evidence="11" id="KW-1185">Reference proteome</keyword>
<keyword evidence="4 7" id="KW-1133">Transmembrane helix</keyword>
<sequence>MRWYLPVLVLFSLLASIRGERFEGSGTVVANSSSPYPVAYSTQSIVNLSKYEEHDVDHETITTGNGVQSTPIVLSSGLLASSGISGIAVLPSIAAGASIGLGSVMLFYGYKLFRPSLFVSGFALGGMVAYMIAERVVAPTHSYFTAVCWICFAVVGLICAFLSIYMLGLGVFFAGAIGGLVLAFLLTTSFGFKWWPAYPEGILFIFGAVLSLIFGALAYSIEKPVLVVTLALTGAGAAVWGVGYFVGGYANADNLGVYRSTNATGAVEYTIPTSYWGYLGATIVLFILGAYVQFMNTACCENNDLYTWDEHAQVELEERRTYRERVGYPRYRDNYWARSRDNYYHAHHNC</sequence>
<keyword evidence="5 7" id="KW-0472">Membrane</keyword>
<dbReference type="Pfam" id="PF13886">
    <property type="entry name" value="TM7S3_TM198"/>
    <property type="match status" value="1"/>
</dbReference>
<evidence type="ECO:0000256" key="1">
    <source>
        <dbReference type="ARBA" id="ARBA00004141"/>
    </source>
</evidence>
<keyword evidence="3 7" id="KW-0812">Transmembrane</keyword>
<feature type="transmembrane region" description="Helical" evidence="7">
    <location>
        <begin position="201"/>
        <end position="219"/>
    </location>
</feature>
<dbReference type="AlphaFoldDB" id="A0A1V9Z2E5"/>
<organism evidence="10 11">
    <name type="scientific">Achlya hypogyna</name>
    <name type="common">Oomycete</name>
    <name type="synonym">Protoachlya hypogyna</name>
    <dbReference type="NCBI Taxonomy" id="1202772"/>
    <lineage>
        <taxon>Eukaryota</taxon>
        <taxon>Sar</taxon>
        <taxon>Stramenopiles</taxon>
        <taxon>Oomycota</taxon>
        <taxon>Saprolegniomycetes</taxon>
        <taxon>Saprolegniales</taxon>
        <taxon>Achlyaceae</taxon>
        <taxon>Achlya</taxon>
    </lineage>
</organism>
<feature type="transmembrane region" description="Helical" evidence="7">
    <location>
        <begin position="226"/>
        <end position="246"/>
    </location>
</feature>
<evidence type="ECO:0000256" key="3">
    <source>
        <dbReference type="ARBA" id="ARBA00022692"/>
    </source>
</evidence>
<feature type="domain" description="TM7S3/TM198-like" evidence="9">
    <location>
        <begin position="99"/>
        <end position="294"/>
    </location>
</feature>
<feature type="transmembrane region" description="Helical" evidence="7">
    <location>
        <begin position="143"/>
        <end position="164"/>
    </location>
</feature>